<dbReference type="Proteomes" id="UP000028123">
    <property type="component" value="Unassembled WGS sequence"/>
</dbReference>
<dbReference type="Pfam" id="PF13411">
    <property type="entry name" value="MerR_1"/>
    <property type="match status" value="1"/>
</dbReference>
<dbReference type="GO" id="GO:0003677">
    <property type="term" value="F:DNA binding"/>
    <property type="evidence" value="ECO:0007669"/>
    <property type="project" value="UniProtKB-KW"/>
</dbReference>
<dbReference type="SUPFAM" id="SSF46955">
    <property type="entry name" value="Putative DNA-binding domain"/>
    <property type="match status" value="1"/>
</dbReference>
<feature type="domain" description="HTH merR-type" evidence="5">
    <location>
        <begin position="2"/>
        <end position="71"/>
    </location>
</feature>
<evidence type="ECO:0000256" key="3">
    <source>
        <dbReference type="ARBA" id="ARBA00023159"/>
    </source>
</evidence>
<dbReference type="PROSITE" id="PS50937">
    <property type="entry name" value="HTH_MERR_2"/>
    <property type="match status" value="1"/>
</dbReference>
<dbReference type="Gene3D" id="1.10.1660.10">
    <property type="match status" value="1"/>
</dbReference>
<organism evidence="6 7">
    <name type="scientific">Paenibacillus tyrfis</name>
    <dbReference type="NCBI Taxonomy" id="1501230"/>
    <lineage>
        <taxon>Bacteria</taxon>
        <taxon>Bacillati</taxon>
        <taxon>Bacillota</taxon>
        <taxon>Bacilli</taxon>
        <taxon>Bacillales</taxon>
        <taxon>Paenibacillaceae</taxon>
        <taxon>Paenibacillus</taxon>
    </lineage>
</organism>
<dbReference type="InterPro" id="IPR047057">
    <property type="entry name" value="MerR_fam"/>
</dbReference>
<dbReference type="SUPFAM" id="SSF89082">
    <property type="entry name" value="Antibiotic binding domain of TipA-like multidrug resistance regulators"/>
    <property type="match status" value="1"/>
</dbReference>
<dbReference type="GO" id="GO:0003700">
    <property type="term" value="F:DNA-binding transcription factor activity"/>
    <property type="evidence" value="ECO:0007669"/>
    <property type="project" value="InterPro"/>
</dbReference>
<dbReference type="PANTHER" id="PTHR30204:SF90">
    <property type="entry name" value="HTH-TYPE TRANSCRIPTIONAL ACTIVATOR MTA"/>
    <property type="match status" value="1"/>
</dbReference>
<evidence type="ECO:0000256" key="2">
    <source>
        <dbReference type="ARBA" id="ARBA00023125"/>
    </source>
</evidence>
<evidence type="ECO:0000313" key="7">
    <source>
        <dbReference type="Proteomes" id="UP000028123"/>
    </source>
</evidence>
<dbReference type="PRINTS" id="PR00040">
    <property type="entry name" value="HTHMERR"/>
</dbReference>
<evidence type="ECO:0000313" key="6">
    <source>
        <dbReference type="EMBL" id="KEQ27020.1"/>
    </source>
</evidence>
<dbReference type="PANTHER" id="PTHR30204">
    <property type="entry name" value="REDOX-CYCLING DRUG-SENSING TRANSCRIPTIONAL ACTIVATOR SOXR"/>
    <property type="match status" value="1"/>
</dbReference>
<protein>
    <submittedName>
        <fullName evidence="6">MerR family transcriptional regulator</fullName>
    </submittedName>
</protein>
<dbReference type="Gene3D" id="1.10.490.50">
    <property type="entry name" value="Antibiotic binding domain of TipA-like multidrug resistance regulators"/>
    <property type="match status" value="1"/>
</dbReference>
<dbReference type="RefSeq" id="WP_036676764.1">
    <property type="nucleotide sequence ID" value="NZ_FYEP01000007.1"/>
</dbReference>
<evidence type="ECO:0000259" key="5">
    <source>
        <dbReference type="PROSITE" id="PS50937"/>
    </source>
</evidence>
<keyword evidence="1" id="KW-0805">Transcription regulation</keyword>
<dbReference type="OrthoDB" id="9814833at2"/>
<keyword evidence="7" id="KW-1185">Reference proteome</keyword>
<dbReference type="CDD" id="cd01106">
    <property type="entry name" value="HTH_TipAL-Mta"/>
    <property type="match status" value="1"/>
</dbReference>
<dbReference type="AlphaFoldDB" id="A0A081P8J7"/>
<name>A0A081P8J7_9BACL</name>
<evidence type="ECO:0000256" key="1">
    <source>
        <dbReference type="ARBA" id="ARBA00023015"/>
    </source>
</evidence>
<proteinExistence type="predicted"/>
<evidence type="ECO:0000256" key="4">
    <source>
        <dbReference type="ARBA" id="ARBA00023163"/>
    </source>
</evidence>
<accession>A0A081P8J7</accession>
<dbReference type="InterPro" id="IPR000551">
    <property type="entry name" value="MerR-type_HTH_dom"/>
</dbReference>
<gene>
    <name evidence="6" type="ORF">ET33_24295</name>
</gene>
<dbReference type="InterPro" id="IPR012925">
    <property type="entry name" value="TipAS_dom"/>
</dbReference>
<dbReference type="InterPro" id="IPR036244">
    <property type="entry name" value="TipA-like_antibiotic-bd"/>
</dbReference>
<comment type="caution">
    <text evidence="6">The sequence shown here is derived from an EMBL/GenBank/DDBJ whole genome shotgun (WGS) entry which is preliminary data.</text>
</comment>
<sequence>MLYTVKEISSLSGVTVKTLHHYHKIGLLLPCAVSEAGYRLYGMKELERLQHILFYRELDFPLKEIARLLEEEPERHSILAQQEELLLLRKQRLETIIETLQQSMASMEKGEIMNSQDMFKGFESAQEWEQALEEQNQHLKDAYGYDMLDSAEIDAQSMNEQAQEAAAFMNHIAEALRTGIKHSDAEIQRLIRDHLVFMNKHGHTVTAANFAAQTRFFLGDDFHLRMLEGQQTGLAYYLTAAAESYAAAGHE</sequence>
<dbReference type="SMART" id="SM00422">
    <property type="entry name" value="HTH_MERR"/>
    <property type="match status" value="1"/>
</dbReference>
<keyword evidence="2" id="KW-0238">DNA-binding</keyword>
<dbReference type="Pfam" id="PF07739">
    <property type="entry name" value="TipAS"/>
    <property type="match status" value="1"/>
</dbReference>
<reference evidence="6 7" key="1">
    <citation type="submission" date="2014-06" db="EMBL/GenBank/DDBJ databases">
        <title>Draft genome sequence of Paenibacillus sp. MSt1.</title>
        <authorList>
            <person name="Aw Y.K."/>
            <person name="Ong K.S."/>
            <person name="Gan H.M."/>
            <person name="Lee S.M."/>
        </authorList>
    </citation>
    <scope>NUCLEOTIDE SEQUENCE [LARGE SCALE GENOMIC DNA]</scope>
    <source>
        <strain evidence="6 7">MSt1</strain>
    </source>
</reference>
<dbReference type="EMBL" id="JNVM01000004">
    <property type="protein sequence ID" value="KEQ27020.1"/>
    <property type="molecule type" value="Genomic_DNA"/>
</dbReference>
<dbReference type="InterPro" id="IPR009061">
    <property type="entry name" value="DNA-bd_dom_put_sf"/>
</dbReference>
<keyword evidence="3" id="KW-0010">Activator</keyword>
<dbReference type="eggNOG" id="COG0789">
    <property type="taxonomic scope" value="Bacteria"/>
</dbReference>
<keyword evidence="4" id="KW-0804">Transcription</keyword>